<evidence type="ECO:0000259" key="1">
    <source>
        <dbReference type="SMART" id="SM00635"/>
    </source>
</evidence>
<accession>A0A3S0WJ52</accession>
<feature type="domain" description="BIG2" evidence="1">
    <location>
        <begin position="966"/>
        <end position="1041"/>
    </location>
</feature>
<dbReference type="InterPro" id="IPR032675">
    <property type="entry name" value="LRR_dom_sf"/>
</dbReference>
<sequence length="1362" mass="150165">MNKSITITKDNYLSEFFVIKEEEIEGVIYTVLSRKDGVKTVNFDELTDVTIDEGVDIIKFQLFKGCNNLKSITFGPNVKRISNQAFRDCANLKSVNFIHGLTTDDVSVSIGSSCFKECPALEEVYLSEKVKQIDSGTFTNCKNLVIHFLSCPEILSKHAFEDCDSVRLSVPYGCGGSECFNSLGEIEDNKLFVGKDHILYRVLEDDESVSVDKDNYALQSETISIPETITYNEKRFRVISIDANAFRENSYVTEFVLPINNLSEIGKGAFAFCPNLESIRFHDNGMNDNFLIEGKVLYKREREGLCLLVCPPKVSNVVLTLSKELKSIADYAFSNVCNLKRIKFTQTEPVEIESEAFTGAKLEDCYAFLDEGLYNSKFKDTLEKYLRVQKDDNTFTFNNNVYSIIAASDYKEAALVKWKDEKKEVIDESVPFAGVNYSVVKILDGAFRSNTEITNLSITKAVREIEGNPFADCTKLTEITVGKDNERFTAENGVLLEKTGKKERKLIAYPAGRNVKDYGIPENIVSIGENAFKNCSLTQIVIPKDDMITMDGKSGLPDKLDVVLPSVSAYKIYSKSSWNNYHLVLPDYEHEGIKYHLNIDKNKRTAEIVDAKAGLKEVTIPVTVKFGDDDFKIEKICSGAFKKCTSLTKITCDSEIPVALEKDVFNKKMTVYVPSKCYVFYNSATNWNVHTIFDGEKPDKFTVGKIIYSKMNDSEVSIQSVSGVETKDQLIIEPTVCYHNYTFNVVAIMDGAFEGINCASITIPDTVISIENNPFKGCSGNVKIKIDKDGSFKENNGLFVKDNTLVFCQPKCRDIIIPENINITRIGTNAFASCPDLKSINLESLMNVEPPTFEGQPGCKKTIQVVVPFGKIAAYRKTEWNDYFDLKQLYVLSLEKESLTLIEKDTEIVNITSGNDNYSVENSNPSVVTSSLSKYTIVVKSIQAGNAIITITDTRTSQIATISIKVISPLALAQNSVSLMVNASRTVSITSGNGNYSVVSNNSAIAAASLNGSSISISGRKAGSATITVTDKQSSMTATIRVTVMKNLTLSYSAVTLMVNATVTVGITSGNGNYSVVSNDSAIATASLSGSSIYISSGNSGSATITVTDKQSLKRATISVTVVKNLTLSYSSLSMVIHTNKTVNILSGNGCYSVTTNNRSIVSASITGNSIIVHALNPGNSIVTVTDTITSQTAKISVTSSVGVSDNLPYNPNALQVIAEKDGKYLLTDGRSRMVMFANREDAYNGMRIAMRHNLHCFIGRSNKRAERMDYIFEFWAGTSGLTNQPLTKTDLISYNPNNLTAVSMGSSGWSIRDGNHWMFIADNEADAKAIISILKNYTKVGYIGRDNKQPDRKNYIMTYLE</sequence>
<dbReference type="SUPFAM" id="SSF52058">
    <property type="entry name" value="L domain-like"/>
    <property type="match status" value="1"/>
</dbReference>
<feature type="domain" description="BIG2" evidence="1">
    <location>
        <begin position="1122"/>
        <end position="1197"/>
    </location>
</feature>
<name>A0A3S0WJ52_9BACT</name>
<dbReference type="Proteomes" id="UP000278983">
    <property type="component" value="Unassembled WGS sequence"/>
</dbReference>
<evidence type="ECO:0000313" key="2">
    <source>
        <dbReference type="EMBL" id="RUL58420.1"/>
    </source>
</evidence>
<reference evidence="2 3" key="1">
    <citation type="submission" date="2018-12" db="EMBL/GenBank/DDBJ databases">
        <title>Genome sequencing of Prevotella sp. KCOM 3155 (= JS262).</title>
        <authorList>
            <person name="Kook J.-K."/>
            <person name="Park S.-N."/>
            <person name="Lim Y.K."/>
        </authorList>
    </citation>
    <scope>NUCLEOTIDE SEQUENCE [LARGE SCALE GENOMIC DNA]</scope>
    <source>
        <strain evidence="2 3">KCOM 3155</strain>
    </source>
</reference>
<dbReference type="Gene3D" id="3.40.50.12480">
    <property type="match status" value="3"/>
</dbReference>
<dbReference type="OrthoDB" id="1068223at2"/>
<dbReference type="Pfam" id="PF13306">
    <property type="entry name" value="LRR_5"/>
    <property type="match status" value="7"/>
</dbReference>
<dbReference type="InterPro" id="IPR003343">
    <property type="entry name" value="Big_2"/>
</dbReference>
<evidence type="ECO:0000313" key="3">
    <source>
        <dbReference type="Proteomes" id="UP000278983"/>
    </source>
</evidence>
<gene>
    <name evidence="2" type="ORF">EHV08_00640</name>
</gene>
<organism evidence="2 3">
    <name type="scientific">Prevotella koreensis</name>
    <dbReference type="NCBI Taxonomy" id="2490854"/>
    <lineage>
        <taxon>Bacteria</taxon>
        <taxon>Pseudomonadati</taxon>
        <taxon>Bacteroidota</taxon>
        <taxon>Bacteroidia</taxon>
        <taxon>Bacteroidales</taxon>
        <taxon>Prevotellaceae</taxon>
        <taxon>Prevotella</taxon>
    </lineage>
</organism>
<dbReference type="SMART" id="SM00635">
    <property type="entry name" value="BID_2"/>
    <property type="match status" value="3"/>
</dbReference>
<dbReference type="InterPro" id="IPR026906">
    <property type="entry name" value="LRR_5"/>
</dbReference>
<proteinExistence type="predicted"/>
<dbReference type="EMBL" id="RYYU01000001">
    <property type="protein sequence ID" value="RUL58420.1"/>
    <property type="molecule type" value="Genomic_DNA"/>
</dbReference>
<comment type="caution">
    <text evidence="2">The sequence shown here is derived from an EMBL/GenBank/DDBJ whole genome shotgun (WGS) entry which is preliminary data.</text>
</comment>
<feature type="domain" description="BIG2" evidence="1">
    <location>
        <begin position="1044"/>
        <end position="1119"/>
    </location>
</feature>
<dbReference type="RefSeq" id="WP_126677523.1">
    <property type="nucleotide sequence ID" value="NZ_RYYU01000001.1"/>
</dbReference>
<dbReference type="Gene3D" id="2.60.40.1080">
    <property type="match status" value="1"/>
</dbReference>
<protein>
    <recommendedName>
        <fullName evidence="1">BIG2 domain-containing protein</fullName>
    </recommendedName>
</protein>
<dbReference type="PANTHER" id="PTHR45661:SF3">
    <property type="entry name" value="IG-LIKE DOMAIN-CONTAINING PROTEIN"/>
    <property type="match status" value="1"/>
</dbReference>
<dbReference type="PANTHER" id="PTHR45661">
    <property type="entry name" value="SURFACE ANTIGEN"/>
    <property type="match status" value="1"/>
</dbReference>
<dbReference type="InterPro" id="IPR053139">
    <property type="entry name" value="Surface_bspA-like"/>
</dbReference>
<keyword evidence="3" id="KW-1185">Reference proteome</keyword>
<dbReference type="Gene3D" id="3.80.10.10">
    <property type="entry name" value="Ribonuclease Inhibitor"/>
    <property type="match status" value="3"/>
</dbReference>